<name>A0A369W3C4_9HYPH</name>
<dbReference type="Pfam" id="PF08861">
    <property type="entry name" value="DUF1828"/>
    <property type="match status" value="1"/>
</dbReference>
<sequence length="262" mass="28604">MVSKKDICQAFCQSVEVSSFSGGLAVSTPYLNHLGDPIGIYLLGNDGGPYRIIDNAMTVAYLEAEGATLDSATRQQAFVQLLNQYGASYDAENGELFIDAVSEAKAPKAILDFSALLLRLNDMLLLTPERAASTFTDDVKKALLGELSGNVPYTEGEPVSDSIKEVIPDLTFYPEGRDPVALFIVTSEPKVWQAIHLRMVADHEAHVPLSIMAVLETDNSVTSSLRVQADNRLDAVPRFRNEPQQALKRMVTEIVGRHATVH</sequence>
<feature type="domain" description="DUF1828" evidence="1">
    <location>
        <begin position="28"/>
        <end position="119"/>
    </location>
</feature>
<evidence type="ECO:0000313" key="2">
    <source>
        <dbReference type="EMBL" id="RDE08375.1"/>
    </source>
</evidence>
<proteinExistence type="predicted"/>
<dbReference type="OrthoDB" id="7565865at2"/>
<evidence type="ECO:0000259" key="1">
    <source>
        <dbReference type="Pfam" id="PF08861"/>
    </source>
</evidence>
<organism evidence="2 3">
    <name type="scientific">Pelagibacterium lacus</name>
    <dbReference type="NCBI Taxonomy" id="2282655"/>
    <lineage>
        <taxon>Bacteria</taxon>
        <taxon>Pseudomonadati</taxon>
        <taxon>Pseudomonadota</taxon>
        <taxon>Alphaproteobacteria</taxon>
        <taxon>Hyphomicrobiales</taxon>
        <taxon>Devosiaceae</taxon>
        <taxon>Pelagibacterium</taxon>
    </lineage>
</organism>
<evidence type="ECO:0000313" key="3">
    <source>
        <dbReference type="Proteomes" id="UP000253759"/>
    </source>
</evidence>
<dbReference type="InterPro" id="IPR014960">
    <property type="entry name" value="DUF1828"/>
</dbReference>
<dbReference type="EMBL" id="QQNH01000017">
    <property type="protein sequence ID" value="RDE08375.1"/>
    <property type="molecule type" value="Genomic_DNA"/>
</dbReference>
<dbReference type="Proteomes" id="UP000253759">
    <property type="component" value="Unassembled WGS sequence"/>
</dbReference>
<comment type="caution">
    <text evidence="2">The sequence shown here is derived from an EMBL/GenBank/DDBJ whole genome shotgun (WGS) entry which is preliminary data.</text>
</comment>
<reference evidence="3" key="1">
    <citation type="submission" date="2018-07" db="EMBL/GenBank/DDBJ databases">
        <authorList>
            <person name="Liu B.-T."/>
            <person name="Du Z."/>
        </authorList>
    </citation>
    <scope>NUCLEOTIDE SEQUENCE [LARGE SCALE GENOMIC DNA]</scope>
    <source>
        <strain evidence="3">XYN52</strain>
    </source>
</reference>
<keyword evidence="3" id="KW-1185">Reference proteome</keyword>
<protein>
    <submittedName>
        <fullName evidence="2">DUF1828 domain-containing protein</fullName>
    </submittedName>
</protein>
<dbReference type="AlphaFoldDB" id="A0A369W3C4"/>
<dbReference type="RefSeq" id="WP_114646353.1">
    <property type="nucleotide sequence ID" value="NZ_QQNH01000017.1"/>
</dbReference>
<gene>
    <name evidence="2" type="ORF">DVH29_11635</name>
</gene>
<accession>A0A369W3C4</accession>